<organism evidence="2">
    <name type="scientific">Xenopus tropicalis</name>
    <name type="common">Western clawed frog</name>
    <name type="synonym">Silurana tropicalis</name>
    <dbReference type="NCBI Taxonomy" id="8364"/>
    <lineage>
        <taxon>Eukaryota</taxon>
        <taxon>Metazoa</taxon>
        <taxon>Chordata</taxon>
        <taxon>Craniata</taxon>
        <taxon>Vertebrata</taxon>
        <taxon>Euteleostomi</taxon>
        <taxon>Amphibia</taxon>
        <taxon>Batrachia</taxon>
        <taxon>Anura</taxon>
        <taxon>Pipoidea</taxon>
        <taxon>Pipidae</taxon>
        <taxon>Xenopodinae</taxon>
        <taxon>Xenopus</taxon>
        <taxon>Silurana</taxon>
    </lineage>
</organism>
<dbReference type="SMART" id="SM00343">
    <property type="entry name" value="ZnF_C2HC"/>
    <property type="match status" value="3"/>
</dbReference>
<evidence type="ECO:0000313" key="2">
    <source>
        <dbReference type="Ensembl" id="ENSXETP00000102424"/>
    </source>
</evidence>
<feature type="domain" description="CCHC-type" evidence="1">
    <location>
        <begin position="196"/>
        <end position="211"/>
    </location>
</feature>
<dbReference type="Gene3D" id="4.10.60.10">
    <property type="entry name" value="Zinc finger, CCHC-type"/>
    <property type="match status" value="1"/>
</dbReference>
<dbReference type="InterPro" id="IPR036875">
    <property type="entry name" value="Znf_CCHC_sf"/>
</dbReference>
<feature type="domain" description="CCHC-type" evidence="1">
    <location>
        <begin position="214"/>
        <end position="230"/>
    </location>
</feature>
<dbReference type="SUPFAM" id="SSF57756">
    <property type="entry name" value="Retrovirus zinc finger-like domains"/>
    <property type="match status" value="1"/>
</dbReference>
<dbReference type="InterPro" id="IPR057810">
    <property type="entry name" value="RBD_ZCCHC3_1st"/>
</dbReference>
<dbReference type="GO" id="GO:0008270">
    <property type="term" value="F:zinc ion binding"/>
    <property type="evidence" value="ECO:0007669"/>
    <property type="project" value="InterPro"/>
</dbReference>
<protein>
    <recommendedName>
        <fullName evidence="1">CCHC-type domain-containing protein</fullName>
    </recommendedName>
</protein>
<dbReference type="Pfam" id="PF23058">
    <property type="entry name" value="RBD_ZCCHC3_2nd"/>
    <property type="match status" value="1"/>
</dbReference>
<dbReference type="Pfam" id="PF23057">
    <property type="entry name" value="RBD_ZCCHC3_1st"/>
    <property type="match status" value="1"/>
</dbReference>
<evidence type="ECO:0000259" key="1">
    <source>
        <dbReference type="SMART" id="SM00343"/>
    </source>
</evidence>
<dbReference type="Ensembl" id="ENSXETT00000114915">
    <property type="protein sequence ID" value="ENSXETP00000102424"/>
    <property type="gene ID" value="ENSXETG00000045682"/>
</dbReference>
<feature type="domain" description="CCHC-type" evidence="1">
    <location>
        <begin position="179"/>
        <end position="195"/>
    </location>
</feature>
<name>A0A803J3N2_XENTR</name>
<reference evidence="2" key="2">
    <citation type="submission" date="2021-03" db="UniProtKB">
        <authorList>
            <consortium name="Ensembl"/>
        </authorList>
    </citation>
    <scope>IDENTIFICATION</scope>
</reference>
<dbReference type="InterPro" id="IPR001878">
    <property type="entry name" value="Znf_CCHC"/>
</dbReference>
<dbReference type="InParanoid" id="A0A803J3N2"/>
<accession>A0A803J3N2</accession>
<dbReference type="InterPro" id="IPR042509">
    <property type="entry name" value="ZCCHC3"/>
</dbReference>
<dbReference type="AlphaFoldDB" id="A0A803J3N2"/>
<dbReference type="GO" id="GO:0002218">
    <property type="term" value="P:activation of innate immune response"/>
    <property type="evidence" value="ECO:0007669"/>
    <property type="project" value="InterPro"/>
</dbReference>
<dbReference type="GO" id="GO:0003723">
    <property type="term" value="F:RNA binding"/>
    <property type="evidence" value="ECO:0007669"/>
    <property type="project" value="InterPro"/>
</dbReference>
<dbReference type="GeneTree" id="ENSGT00530000063983"/>
<dbReference type="PANTHER" id="PTHR22639:SF6">
    <property type="entry name" value="ZINC FINGER CCHC DOMAIN-CONTAINING PROTEIN 3-LIKE"/>
    <property type="match status" value="1"/>
</dbReference>
<dbReference type="PANTHER" id="PTHR22639">
    <property type="entry name" value="GAG-RELATED PROTEIN"/>
    <property type="match status" value="1"/>
</dbReference>
<dbReference type="InterPro" id="IPR057811">
    <property type="entry name" value="RBD_ZCCHC3_2nd"/>
</dbReference>
<dbReference type="GO" id="GO:0003690">
    <property type="term" value="F:double-stranded DNA binding"/>
    <property type="evidence" value="ECO:0007669"/>
    <property type="project" value="InterPro"/>
</dbReference>
<reference evidence="2" key="1">
    <citation type="journal article" date="2010" name="Science">
        <title>The genome of the Western clawed frog Xenopus tropicalis.</title>
        <authorList>
            <person name="Hellsten U."/>
            <person name="Harland R.M."/>
            <person name="Gilchrist M.J."/>
            <person name="Hendrix D."/>
            <person name="Jurka J."/>
            <person name="Kapitonov V."/>
            <person name="Ovcharenko I."/>
            <person name="Putnam N.H."/>
            <person name="Shu S."/>
            <person name="Taher L."/>
            <person name="Blitz I.L."/>
            <person name="Blumberg B."/>
            <person name="Dichmann D.S."/>
            <person name="Dubchak I."/>
            <person name="Amaya E."/>
            <person name="Detter J.C."/>
            <person name="Fletcher R."/>
            <person name="Gerhard D.S."/>
            <person name="Goodstein D."/>
            <person name="Graves T."/>
            <person name="Grigoriev I.V."/>
            <person name="Grimwood J."/>
            <person name="Kawashima T."/>
            <person name="Lindquist E."/>
            <person name="Lucas S.M."/>
            <person name="Mead P.E."/>
            <person name="Mitros T."/>
            <person name="Ogino H."/>
            <person name="Ohta Y."/>
            <person name="Poliakov A.V."/>
            <person name="Pollet N."/>
            <person name="Robert J."/>
            <person name="Salamov A."/>
            <person name="Sater A.K."/>
            <person name="Schmutz J."/>
            <person name="Terry A."/>
            <person name="Vize P.D."/>
            <person name="Warren W.C."/>
            <person name="Wells D."/>
            <person name="Wills A."/>
            <person name="Wilson R.K."/>
            <person name="Zimmerman L.B."/>
            <person name="Zorn A.M."/>
            <person name="Grainger R."/>
            <person name="Grammer T."/>
            <person name="Khokha M.K."/>
            <person name="Richardson P.M."/>
            <person name="Rokhsar D.S."/>
        </authorList>
    </citation>
    <scope>NUCLEOTIDE SEQUENCE [LARGE SCALE GENOMIC DNA]</scope>
    <source>
        <strain evidence="2">Nigerian</strain>
    </source>
</reference>
<sequence>MDTGEDIVPAFARIKNSIRIIAEDVSTADKKLSFVVNVILGEFGRVQKEEILAIQDYPKRGVFDVTFTGEGIFSSVLQILADNKKDPRLTGYRIFPHVPEEIILVAKSYSPLVPQREIDLVLSKYCDKLTFSGKILNELGIWTSKYKYKAKFKKGVYPPARFRLGNVNLDCHFNGMPIFCRKCRAYGHSMEDCNSCTNCGELSHAVKDCLQAKKCFLCFQFGHLYASCPMREKQENREEEMVVPMEHFAASPDLGDLSASPNLVIFSDGFSDVSSQCSQKKVEFIPVEQG</sequence>
<proteinExistence type="predicted"/>